<comment type="caution">
    <text evidence="1">The sequence shown here is derived from an EMBL/GenBank/DDBJ whole genome shotgun (WGS) entry which is preliminary data.</text>
</comment>
<proteinExistence type="predicted"/>
<sequence>MNRTVINLFVHLLLAAAVMSCITPYQPDTKSLSGKLLIVDGYITDQPGPHQVTLTYTDDFTFKALNYIVTGATVIVADDLGRQQRFSEIGKGMYRTPASFQGQAGRTYKLLVTLPDGRRYESKPELLKAAPAIDRIYDEYTEVPVDGLLMPDKGFNVYLDTKDPATTGDYYRWNWTHFEALKYCTIVTFANGAEYGVFCCNDCWDIFRCSGANCVNVTSDEQVNGKAISRQFIARAPFAATSGYYMEIEQLTISRDAYLYYKTIENLTKSNGGIFDTAPSSIRGNIVSVSNPGELVIGYFSASGGQKMPYVVDRSKGVGTPNFKYVPPPVPGIPPCIACEESDYRTAIKPRWWPF</sequence>
<organism evidence="1 2">
    <name type="scientific">Fibrella forsythiae</name>
    <dbReference type="NCBI Taxonomy" id="2817061"/>
    <lineage>
        <taxon>Bacteria</taxon>
        <taxon>Pseudomonadati</taxon>
        <taxon>Bacteroidota</taxon>
        <taxon>Cytophagia</taxon>
        <taxon>Cytophagales</taxon>
        <taxon>Spirosomataceae</taxon>
        <taxon>Fibrella</taxon>
    </lineage>
</organism>
<evidence type="ECO:0000313" key="1">
    <source>
        <dbReference type="EMBL" id="MBO0947750.1"/>
    </source>
</evidence>
<accession>A0ABS3JCN1</accession>
<dbReference type="Pfam" id="PF14054">
    <property type="entry name" value="DUF4249"/>
    <property type="match status" value="1"/>
</dbReference>
<dbReference type="RefSeq" id="WP_207327653.1">
    <property type="nucleotide sequence ID" value="NZ_JAFMYW010000001.1"/>
</dbReference>
<keyword evidence="2" id="KW-1185">Reference proteome</keyword>
<protein>
    <submittedName>
        <fullName evidence="1">DUF4249 domain-containing protein</fullName>
    </submittedName>
</protein>
<dbReference type="PROSITE" id="PS51257">
    <property type="entry name" value="PROKAR_LIPOPROTEIN"/>
    <property type="match status" value="1"/>
</dbReference>
<dbReference type="InterPro" id="IPR025345">
    <property type="entry name" value="DUF4249"/>
</dbReference>
<dbReference type="Proteomes" id="UP000664628">
    <property type="component" value="Unassembled WGS sequence"/>
</dbReference>
<evidence type="ECO:0000313" key="2">
    <source>
        <dbReference type="Proteomes" id="UP000664628"/>
    </source>
</evidence>
<name>A0ABS3JCN1_9BACT</name>
<dbReference type="EMBL" id="JAFMYW010000001">
    <property type="protein sequence ID" value="MBO0947750.1"/>
    <property type="molecule type" value="Genomic_DNA"/>
</dbReference>
<gene>
    <name evidence="1" type="ORF">J2I46_04105</name>
</gene>
<reference evidence="1 2" key="1">
    <citation type="submission" date="2021-03" db="EMBL/GenBank/DDBJ databases">
        <title>Fibrella sp. HMF5405 genome sequencing and assembly.</title>
        <authorList>
            <person name="Kang H."/>
            <person name="Kim H."/>
            <person name="Bae S."/>
            <person name="Joh K."/>
        </authorList>
    </citation>
    <scope>NUCLEOTIDE SEQUENCE [LARGE SCALE GENOMIC DNA]</scope>
    <source>
        <strain evidence="1 2">HMF5405</strain>
    </source>
</reference>